<evidence type="ECO:0000256" key="1">
    <source>
        <dbReference type="SAM" id="MobiDB-lite"/>
    </source>
</evidence>
<evidence type="ECO:0000313" key="3">
    <source>
        <dbReference type="Proteomes" id="UP000334019"/>
    </source>
</evidence>
<dbReference type="RefSeq" id="WP_153759488.1">
    <property type="nucleotide sequence ID" value="NZ_CP045851.1"/>
</dbReference>
<dbReference type="EMBL" id="CP045851">
    <property type="protein sequence ID" value="QGG95381.1"/>
    <property type="molecule type" value="Genomic_DNA"/>
</dbReference>
<accession>A0A5Q2RLC9</accession>
<proteinExistence type="predicted"/>
<name>A0A5Q2RLC9_9ACTN</name>
<dbReference type="KEGG" id="atq:GH723_09885"/>
<sequence>MGANRTTFEKLQRDRAKKAKAAAKRERRMGLQNEPATATEEPATSEWTVGESEEPLSAAQLLEAVEQLHRQYESKTISFDEFEERKTDLLARITVD</sequence>
<gene>
    <name evidence="2" type="ORF">GH723_09885</name>
</gene>
<protein>
    <recommendedName>
        <fullName evidence="4">SHOCT domain-containing protein</fullName>
    </recommendedName>
</protein>
<organism evidence="2 3">
    <name type="scientific">Actinomarinicola tropica</name>
    <dbReference type="NCBI Taxonomy" id="2789776"/>
    <lineage>
        <taxon>Bacteria</taxon>
        <taxon>Bacillati</taxon>
        <taxon>Actinomycetota</taxon>
        <taxon>Acidimicrobiia</taxon>
        <taxon>Acidimicrobiales</taxon>
        <taxon>Iamiaceae</taxon>
        <taxon>Actinomarinicola</taxon>
    </lineage>
</organism>
<dbReference type="Proteomes" id="UP000334019">
    <property type="component" value="Chromosome"/>
</dbReference>
<evidence type="ECO:0000313" key="2">
    <source>
        <dbReference type="EMBL" id="QGG95381.1"/>
    </source>
</evidence>
<feature type="compositionally biased region" description="Basic residues" evidence="1">
    <location>
        <begin position="15"/>
        <end position="27"/>
    </location>
</feature>
<reference evidence="2 3" key="1">
    <citation type="submission" date="2019-11" db="EMBL/GenBank/DDBJ databases">
        <authorList>
            <person name="He Y."/>
        </authorList>
    </citation>
    <scope>NUCLEOTIDE SEQUENCE [LARGE SCALE GENOMIC DNA]</scope>
    <source>
        <strain evidence="2 3">SCSIO 58843</strain>
    </source>
</reference>
<dbReference type="AlphaFoldDB" id="A0A5Q2RLC9"/>
<keyword evidence="3" id="KW-1185">Reference proteome</keyword>
<feature type="region of interest" description="Disordered" evidence="1">
    <location>
        <begin position="1"/>
        <end position="53"/>
    </location>
</feature>
<evidence type="ECO:0008006" key="4">
    <source>
        <dbReference type="Google" id="ProtNLM"/>
    </source>
</evidence>